<dbReference type="SUPFAM" id="SSF48239">
    <property type="entry name" value="Terpenoid cyclases/Protein prenyltransferases"/>
    <property type="match status" value="1"/>
</dbReference>
<dbReference type="InterPro" id="IPR005630">
    <property type="entry name" value="Terpene_synthase_metal-bd"/>
</dbReference>
<evidence type="ECO:0000313" key="16">
    <source>
        <dbReference type="EMBL" id="RHN75243.1"/>
    </source>
</evidence>
<dbReference type="Pfam" id="PF01397">
    <property type="entry name" value="Terpene_synth"/>
    <property type="match status" value="1"/>
</dbReference>
<evidence type="ECO:0000313" key="14">
    <source>
        <dbReference type="EMBL" id="ABN09069.1"/>
    </source>
</evidence>
<reference evidence="14" key="2">
    <citation type="submission" date="2007-03" db="EMBL/GenBank/DDBJ databases">
        <authorList>
            <consortium name="The International Medicago Genome Annotation Group"/>
        </authorList>
    </citation>
    <scope>NUCLEOTIDE SEQUENCE</scope>
</reference>
<feature type="domain" description="Terpene synthase N-terminal" evidence="12">
    <location>
        <begin position="23"/>
        <end position="199"/>
    </location>
</feature>
<reference evidence="14" key="1">
    <citation type="submission" date="2005-12" db="EMBL/GenBank/DDBJ databases">
        <authorList>
            <person name="Town C.D."/>
        </authorList>
    </citation>
    <scope>NUCLEOTIDE SEQUENCE</scope>
</reference>
<keyword evidence="6 16" id="KW-0456">Lyase</keyword>
<dbReference type="GO" id="GO:0009611">
    <property type="term" value="P:response to wounding"/>
    <property type="evidence" value="ECO:0007669"/>
    <property type="project" value="UniProtKB-ARBA"/>
</dbReference>
<keyword evidence="3" id="KW-0479">Metal-binding</keyword>
<comment type="subcellular location">
    <subcellularLocation>
        <location evidence="2">Plastid</location>
        <location evidence="2">Chloroplast stroma</location>
    </subcellularLocation>
</comment>
<dbReference type="eggNOG" id="ENOG502QUCN">
    <property type="taxonomic scope" value="Eukaryota"/>
</dbReference>
<dbReference type="EMBL" id="CM001218">
    <property type="protein sequence ID" value="AES66808.1"/>
    <property type="molecule type" value="Genomic_DNA"/>
</dbReference>
<dbReference type="SFLD" id="SFLDS00005">
    <property type="entry name" value="Isoprenoid_Synthase_Type_I"/>
    <property type="match status" value="1"/>
</dbReference>
<dbReference type="Gene3D" id="1.50.10.130">
    <property type="entry name" value="Terpene synthase, N-terminal domain"/>
    <property type="match status" value="1"/>
</dbReference>
<evidence type="ECO:0000256" key="11">
    <source>
        <dbReference type="ARBA" id="ARBA00079290"/>
    </source>
</evidence>
<evidence type="ECO:0000256" key="4">
    <source>
        <dbReference type="ARBA" id="ARBA00022821"/>
    </source>
</evidence>
<proteinExistence type="predicted"/>
<comment type="cofactor">
    <cofactor evidence="1">
        <name>Mg(2+)</name>
        <dbReference type="ChEBI" id="CHEBI:18420"/>
    </cofactor>
</comment>
<dbReference type="GO" id="GO:0034768">
    <property type="term" value="F:(E)-beta-ocimene synthase activity"/>
    <property type="evidence" value="ECO:0007669"/>
    <property type="project" value="UniProtKB-EC"/>
</dbReference>
<evidence type="ECO:0000256" key="1">
    <source>
        <dbReference type="ARBA" id="ARBA00001946"/>
    </source>
</evidence>
<dbReference type="InterPro" id="IPR008949">
    <property type="entry name" value="Isoprenoid_synthase_dom_sf"/>
</dbReference>
<comment type="catalytic activity">
    <reaction evidence="7">
        <text>(2E)-geranyl diphosphate = (E)-beta-ocimene + diphosphate</text>
        <dbReference type="Rhea" id="RHEA:32691"/>
        <dbReference type="ChEBI" id="CHEBI:33019"/>
        <dbReference type="ChEBI" id="CHEBI:58057"/>
        <dbReference type="ChEBI" id="CHEBI:64280"/>
        <dbReference type="EC" id="4.2.3.106"/>
    </reaction>
</comment>
<dbReference type="InterPro" id="IPR044814">
    <property type="entry name" value="Terpene_cyclase_plant_C1"/>
</dbReference>
<dbReference type="InterPro" id="IPR034741">
    <property type="entry name" value="Terpene_cyclase-like_1_C"/>
</dbReference>
<dbReference type="GO" id="GO:0009570">
    <property type="term" value="C:chloroplast stroma"/>
    <property type="evidence" value="ECO:0007669"/>
    <property type="project" value="UniProtKB-SubCell"/>
</dbReference>
<dbReference type="PaxDb" id="3880-AES66808"/>
<reference evidence="15 18" key="3">
    <citation type="journal article" date="2011" name="Nature">
        <title>The Medicago genome provides insight into the evolution of rhizobial symbioses.</title>
        <authorList>
            <person name="Young N.D."/>
            <person name="Debelle F."/>
            <person name="Oldroyd G.E."/>
            <person name="Geurts R."/>
            <person name="Cannon S.B."/>
            <person name="Udvardi M.K."/>
            <person name="Benedito V.A."/>
            <person name="Mayer K.F."/>
            <person name="Gouzy J."/>
            <person name="Schoof H."/>
            <person name="Van de Peer Y."/>
            <person name="Proost S."/>
            <person name="Cook D.R."/>
            <person name="Meyers B.C."/>
            <person name="Spannagl M."/>
            <person name="Cheung F."/>
            <person name="De Mita S."/>
            <person name="Krishnakumar V."/>
            <person name="Gundlach H."/>
            <person name="Zhou S."/>
            <person name="Mudge J."/>
            <person name="Bharti A.K."/>
            <person name="Murray J.D."/>
            <person name="Naoumkina M.A."/>
            <person name="Rosen B."/>
            <person name="Silverstein K.A."/>
            <person name="Tang H."/>
            <person name="Rombauts S."/>
            <person name="Zhao P.X."/>
            <person name="Zhou P."/>
            <person name="Barbe V."/>
            <person name="Bardou P."/>
            <person name="Bechner M."/>
            <person name="Bellec A."/>
            <person name="Berger A."/>
            <person name="Berges H."/>
            <person name="Bidwell S."/>
            <person name="Bisseling T."/>
            <person name="Choisne N."/>
            <person name="Couloux A."/>
            <person name="Denny R."/>
            <person name="Deshpande S."/>
            <person name="Dai X."/>
            <person name="Doyle J.J."/>
            <person name="Dudez A.M."/>
            <person name="Farmer A.D."/>
            <person name="Fouteau S."/>
            <person name="Franken C."/>
            <person name="Gibelin C."/>
            <person name="Gish J."/>
            <person name="Goldstein S."/>
            <person name="Gonzalez A.J."/>
            <person name="Green P.J."/>
            <person name="Hallab A."/>
            <person name="Hartog M."/>
            <person name="Hua A."/>
            <person name="Humphray S.J."/>
            <person name="Jeong D.H."/>
            <person name="Jing Y."/>
            <person name="Jocker A."/>
            <person name="Kenton S.M."/>
            <person name="Kim D.J."/>
            <person name="Klee K."/>
            <person name="Lai H."/>
            <person name="Lang C."/>
            <person name="Lin S."/>
            <person name="Macmil S.L."/>
            <person name="Magdelenat G."/>
            <person name="Matthews L."/>
            <person name="McCorrison J."/>
            <person name="Monaghan E.L."/>
            <person name="Mun J.H."/>
            <person name="Najar F.Z."/>
            <person name="Nicholson C."/>
            <person name="Noirot C."/>
            <person name="O'Bleness M."/>
            <person name="Paule C.R."/>
            <person name="Poulain J."/>
            <person name="Prion F."/>
            <person name="Qin B."/>
            <person name="Qu C."/>
            <person name="Retzel E.F."/>
            <person name="Riddle C."/>
            <person name="Sallet E."/>
            <person name="Samain S."/>
            <person name="Samson N."/>
            <person name="Sanders I."/>
            <person name="Saurat O."/>
            <person name="Scarpelli C."/>
            <person name="Schiex T."/>
            <person name="Segurens B."/>
            <person name="Severin A.J."/>
            <person name="Sherrier D.J."/>
            <person name="Shi R."/>
            <person name="Sims S."/>
            <person name="Singer S.R."/>
            <person name="Sinharoy S."/>
            <person name="Sterck L."/>
            <person name="Viollet A."/>
            <person name="Wang B.B."/>
            <person name="Wang K."/>
            <person name="Wang M."/>
            <person name="Wang X."/>
            <person name="Warfsmann J."/>
            <person name="Weissenbach J."/>
            <person name="White D.D."/>
            <person name="White J.D."/>
            <person name="Wiley G.B."/>
            <person name="Wincker P."/>
            <person name="Xing Y."/>
            <person name="Yang L."/>
            <person name="Yao Z."/>
            <person name="Ying F."/>
            <person name="Zhai J."/>
            <person name="Zhou L."/>
            <person name="Zuber A."/>
            <person name="Denarie J."/>
            <person name="Dixon R.A."/>
            <person name="May G.D."/>
            <person name="Schwartz D.C."/>
            <person name="Rogers J."/>
            <person name="Quetier F."/>
            <person name="Town C.D."/>
            <person name="Roe B.A."/>
        </authorList>
    </citation>
    <scope>NUCLEOTIDE SEQUENCE [LARGE SCALE GENOMIC DNA]</scope>
    <source>
        <strain evidence="15">A17</strain>
        <strain evidence="17 18">cv. Jemalong A17</strain>
    </source>
</reference>
<name>A2Q649_MEDTR</name>
<dbReference type="Gramene" id="rna11416">
    <property type="protein sequence ID" value="RHN75243.1"/>
    <property type="gene ID" value="gene11416"/>
</dbReference>
<evidence type="ECO:0000256" key="6">
    <source>
        <dbReference type="ARBA" id="ARBA00023239"/>
    </source>
</evidence>
<keyword evidence="4" id="KW-0611">Plant defense</keyword>
<dbReference type="EMBL" id="AC172744">
    <property type="protein sequence ID" value="ABN09069.1"/>
    <property type="molecule type" value="Genomic_DNA"/>
</dbReference>
<dbReference type="OrthoDB" id="1877784at2759"/>
<gene>
    <name evidence="17" type="primary">11405529</name>
    <name evidence="15" type="ordered locus">MTR_2g081980</name>
    <name evidence="14" type="ORF">MtrDRAFT_AC172744g12v1</name>
    <name evidence="16" type="ORF">MtrunA17_Chr2g0319041</name>
</gene>
<evidence type="ECO:0000313" key="17">
    <source>
        <dbReference type="EnsemblPlants" id="AES66808"/>
    </source>
</evidence>
<dbReference type="GO" id="GO:0010333">
    <property type="term" value="F:terpene synthase activity"/>
    <property type="evidence" value="ECO:0000318"/>
    <property type="project" value="GO_Central"/>
</dbReference>
<keyword evidence="18" id="KW-1185">Reference proteome</keyword>
<evidence type="ECO:0000313" key="18">
    <source>
        <dbReference type="Proteomes" id="UP000002051"/>
    </source>
</evidence>
<evidence type="ECO:0000256" key="8">
    <source>
        <dbReference type="ARBA" id="ARBA00052932"/>
    </source>
</evidence>
<dbReference type="GO" id="GO:0016102">
    <property type="term" value="P:diterpenoid biosynthetic process"/>
    <property type="evidence" value="ECO:0007669"/>
    <property type="project" value="InterPro"/>
</dbReference>
<dbReference type="EMBL" id="PSQE01000002">
    <property type="protein sequence ID" value="RHN75243.1"/>
    <property type="molecule type" value="Genomic_DNA"/>
</dbReference>
<sequence>MESLAAPAPVDIKRPIVDFSPSIWGDVFLQYDSQPMEINDNMKTQVQMQKEEVRKIFQSSSNDISQKLNFIDSLQRLGISYHFEREIDEALEQIHKNLTKNKEITTKEGSLHFLALEFRLLRKKGYHISSDEIFEKFKNNKGSLNENISKDVQGMWSLYEAAQLRIHDEDILDEALDFTYSHLNSLITNELSPFLAKQLCQCLRTPLHKGVPRLETRCYISSYGEEPSHSKVLLNFAKLDFNTVQKMHQNEIGSITKWWKDSEFATNVPYARDRVAEAYFWPLAMSYEPKYSTARKMVGKLVTCVSLLDDTYDAYGTVEELELFTEAMQRWDINVIQSLPESMKVVFNSIVELCDEIETTIVENGTSSLVFIQYVKQNFYKLARSYFVESKWCSEGYIPTYDEYKANGSISSSYPLQILSFIGLGEFSNDEILDWIFNYPTIIDAISAHGRLADDISSHKFEQERVHVASAVECCMKQYDMSGEEAYNFIRKEIENYWKVMNEECLKLDNIPRPVLEFIMNVARVTEFAYENFEDKYTKPELLKDYIVALLVDPISIELSE</sequence>
<dbReference type="InterPro" id="IPR001906">
    <property type="entry name" value="Terpene_synth_N"/>
</dbReference>
<dbReference type="HOGENOM" id="CLU_003125_7_2_1"/>
<organism evidence="14">
    <name type="scientific">Medicago truncatula</name>
    <name type="common">Barrel medic</name>
    <name type="synonym">Medicago tribuloides</name>
    <dbReference type="NCBI Taxonomy" id="3880"/>
    <lineage>
        <taxon>Eukaryota</taxon>
        <taxon>Viridiplantae</taxon>
        <taxon>Streptophyta</taxon>
        <taxon>Embryophyta</taxon>
        <taxon>Tracheophyta</taxon>
        <taxon>Spermatophyta</taxon>
        <taxon>Magnoliopsida</taxon>
        <taxon>eudicotyledons</taxon>
        <taxon>Gunneridae</taxon>
        <taxon>Pentapetalae</taxon>
        <taxon>rosids</taxon>
        <taxon>fabids</taxon>
        <taxon>Fabales</taxon>
        <taxon>Fabaceae</taxon>
        <taxon>Papilionoideae</taxon>
        <taxon>50 kb inversion clade</taxon>
        <taxon>NPAAA clade</taxon>
        <taxon>Hologalegina</taxon>
        <taxon>IRL clade</taxon>
        <taxon>Trifolieae</taxon>
        <taxon>Medicago</taxon>
    </lineage>
</organism>
<dbReference type="Pfam" id="PF03936">
    <property type="entry name" value="Terpene_synth_C"/>
    <property type="match status" value="1"/>
</dbReference>
<reference evidence="16" key="7">
    <citation type="journal article" date="2018" name="Nat. Plants">
        <title>Whole-genome landscape of Medicago truncatula symbiotic genes.</title>
        <authorList>
            <person name="Pecrix Y."/>
            <person name="Gamas P."/>
            <person name="Carrere S."/>
        </authorList>
    </citation>
    <scope>NUCLEOTIDE SEQUENCE</scope>
    <source>
        <tissue evidence="16">Leaves</tissue>
    </source>
</reference>
<dbReference type="AlphaFoldDB" id="A2Q649"/>
<evidence type="ECO:0000256" key="3">
    <source>
        <dbReference type="ARBA" id="ARBA00022723"/>
    </source>
</evidence>
<reference evidence="17" key="5">
    <citation type="submission" date="2015-04" db="UniProtKB">
        <authorList>
            <consortium name="EnsemblPlants"/>
        </authorList>
    </citation>
    <scope>IDENTIFICATION</scope>
    <source>
        <strain evidence="17">cv. Jemalong A17</strain>
    </source>
</reference>
<comment type="catalytic activity">
    <reaction evidence="8">
        <text>(2E)-geranyl diphosphate = tricyclene + diphosphate</text>
        <dbReference type="Rhea" id="RHEA:32687"/>
        <dbReference type="ChEBI" id="CHEBI:33019"/>
        <dbReference type="ChEBI" id="CHEBI:58057"/>
        <dbReference type="ChEBI" id="CHEBI:64266"/>
        <dbReference type="EC" id="4.2.3.105"/>
    </reaction>
</comment>
<dbReference type="SUPFAM" id="SSF48576">
    <property type="entry name" value="Terpenoid synthases"/>
    <property type="match status" value="1"/>
</dbReference>
<dbReference type="PANTHER" id="PTHR31225:SF241">
    <property type="entry name" value="TERPENE SYNTHASE FAMILY, METAL-BINDING DOMAIN PROTEIN"/>
    <property type="match status" value="1"/>
</dbReference>
<evidence type="ECO:0000313" key="19">
    <source>
        <dbReference type="Proteomes" id="UP000265566"/>
    </source>
</evidence>
<dbReference type="OMA" id="TSACMHI"/>
<evidence type="ECO:0000259" key="12">
    <source>
        <dbReference type="Pfam" id="PF01397"/>
    </source>
</evidence>
<dbReference type="Proteomes" id="UP000002051">
    <property type="component" value="Chromosome 2"/>
</dbReference>
<evidence type="ECO:0000256" key="2">
    <source>
        <dbReference type="ARBA" id="ARBA00004470"/>
    </source>
</evidence>
<evidence type="ECO:0000256" key="7">
    <source>
        <dbReference type="ARBA" id="ARBA00050824"/>
    </source>
</evidence>
<dbReference type="PANTHER" id="PTHR31225">
    <property type="entry name" value="OS04G0344100 PROTEIN-RELATED"/>
    <property type="match status" value="1"/>
</dbReference>
<evidence type="ECO:0000256" key="5">
    <source>
        <dbReference type="ARBA" id="ARBA00022842"/>
    </source>
</evidence>
<dbReference type="InterPro" id="IPR036965">
    <property type="entry name" value="Terpene_synth_N_sf"/>
</dbReference>
<dbReference type="KEGG" id="mtr:11405529"/>
<feature type="domain" description="Terpene synthase metal-binding" evidence="13">
    <location>
        <begin position="260"/>
        <end position="499"/>
    </location>
</feature>
<dbReference type="InterPro" id="IPR050148">
    <property type="entry name" value="Terpene_synthase-like"/>
</dbReference>
<dbReference type="STRING" id="3880.A2Q649"/>
<dbReference type="FunFam" id="1.50.10.130:FF:000001">
    <property type="entry name" value="Isoprene synthase, chloroplastic"/>
    <property type="match status" value="1"/>
</dbReference>
<dbReference type="Gene3D" id="1.10.600.10">
    <property type="entry name" value="Farnesyl Diphosphate Synthase"/>
    <property type="match status" value="1"/>
</dbReference>
<evidence type="ECO:0000313" key="15">
    <source>
        <dbReference type="EMBL" id="AES66808.1"/>
    </source>
</evidence>
<protein>
    <recommendedName>
        <fullName evidence="11">(E)-beta-ocimene synthase</fullName>
        <ecNumber evidence="10">4.2.3.105</ecNumber>
        <ecNumber evidence="9">4.2.3.106</ecNumber>
    </recommendedName>
</protein>
<dbReference type="GO" id="GO:0080027">
    <property type="term" value="P:response to herbivore"/>
    <property type="evidence" value="ECO:0007669"/>
    <property type="project" value="UniProtKB-ARBA"/>
</dbReference>
<dbReference type="SFLD" id="SFLDG01019">
    <property type="entry name" value="Terpene_Cyclase_Like_1_C_Termi"/>
    <property type="match status" value="1"/>
</dbReference>
<keyword evidence="5" id="KW-0460">Magnesium</keyword>
<dbReference type="Proteomes" id="UP000265566">
    <property type="component" value="Chromosome 2"/>
</dbReference>
<dbReference type="EC" id="4.2.3.105" evidence="10"/>
<dbReference type="EC" id="4.2.3.106" evidence="9"/>
<dbReference type="EnsemblPlants" id="AES66808">
    <property type="protein sequence ID" value="AES66808"/>
    <property type="gene ID" value="MTR_2g081980"/>
</dbReference>
<dbReference type="GO" id="GO:0102701">
    <property type="term" value="F:tricyclene synthase activity"/>
    <property type="evidence" value="ECO:0007669"/>
    <property type="project" value="UniProtKB-EC"/>
</dbReference>
<dbReference type="GO" id="GO:0000287">
    <property type="term" value="F:magnesium ion binding"/>
    <property type="evidence" value="ECO:0007669"/>
    <property type="project" value="InterPro"/>
</dbReference>
<dbReference type="GO" id="GO:0006952">
    <property type="term" value="P:defense response"/>
    <property type="evidence" value="ECO:0007669"/>
    <property type="project" value="UniProtKB-KW"/>
</dbReference>
<reference evidence="15 18" key="4">
    <citation type="journal article" date="2014" name="BMC Genomics">
        <title>An improved genome release (version Mt4.0) for the model legume Medicago truncatula.</title>
        <authorList>
            <person name="Tang H."/>
            <person name="Krishnakumar V."/>
            <person name="Bidwell S."/>
            <person name="Rosen B."/>
            <person name="Chan A."/>
            <person name="Zhou S."/>
            <person name="Gentzbittel L."/>
            <person name="Childs K.L."/>
            <person name="Yandell M."/>
            <person name="Gundlach H."/>
            <person name="Mayer K.F."/>
            <person name="Schwartz D.C."/>
            <person name="Town C.D."/>
        </authorList>
    </citation>
    <scope>GENOME REANNOTATION</scope>
    <source>
        <strain evidence="17 18">cv. Jemalong A17</strain>
    </source>
</reference>
<dbReference type="CDD" id="cd00684">
    <property type="entry name" value="Terpene_cyclase_plant_C1"/>
    <property type="match status" value="1"/>
</dbReference>
<reference evidence="19" key="6">
    <citation type="journal article" date="2018" name="Nat. Plants">
        <title>Whole-genome landscape of Medicago truncatula symbiotic genes.</title>
        <authorList>
            <person name="Pecrix Y."/>
            <person name="Staton S.E."/>
            <person name="Sallet E."/>
            <person name="Lelandais-Briere C."/>
            <person name="Moreau S."/>
            <person name="Carrere S."/>
            <person name="Blein T."/>
            <person name="Jardinaud M.F."/>
            <person name="Latrasse D."/>
            <person name="Zouine M."/>
            <person name="Zahm M."/>
            <person name="Kreplak J."/>
            <person name="Mayjonade B."/>
            <person name="Satge C."/>
            <person name="Perez M."/>
            <person name="Cauet S."/>
            <person name="Marande W."/>
            <person name="Chantry-Darmon C."/>
            <person name="Lopez-Roques C."/>
            <person name="Bouchez O."/>
            <person name="Berard A."/>
            <person name="Debelle F."/>
            <person name="Munos S."/>
            <person name="Bendahmane A."/>
            <person name="Berges H."/>
            <person name="Niebel A."/>
            <person name="Buitink J."/>
            <person name="Frugier F."/>
            <person name="Benhamed M."/>
            <person name="Crespi M."/>
            <person name="Gouzy J."/>
            <person name="Gamas P."/>
        </authorList>
    </citation>
    <scope>NUCLEOTIDE SEQUENCE [LARGE SCALE GENOMIC DNA]</scope>
    <source>
        <strain evidence="19">cv. Jemalong A17</strain>
    </source>
</reference>
<evidence type="ECO:0000256" key="10">
    <source>
        <dbReference type="ARBA" id="ARBA00067061"/>
    </source>
</evidence>
<dbReference type="FunFam" id="1.10.600.10:FF:000007">
    <property type="entry name" value="Isoprene synthase, chloroplastic"/>
    <property type="match status" value="1"/>
</dbReference>
<dbReference type="GO" id="GO:0046246">
    <property type="term" value="P:terpene biosynthetic process"/>
    <property type="evidence" value="ECO:0000318"/>
    <property type="project" value="GO_Central"/>
</dbReference>
<dbReference type="SMR" id="A2Q649"/>
<accession>A2Q649</accession>
<evidence type="ECO:0000259" key="13">
    <source>
        <dbReference type="Pfam" id="PF03936"/>
    </source>
</evidence>
<evidence type="ECO:0000256" key="9">
    <source>
        <dbReference type="ARBA" id="ARBA00067060"/>
    </source>
</evidence>
<dbReference type="InterPro" id="IPR008930">
    <property type="entry name" value="Terpenoid_cyclase/PrenylTrfase"/>
</dbReference>